<dbReference type="GO" id="GO:0046872">
    <property type="term" value="F:metal ion binding"/>
    <property type="evidence" value="ECO:0007669"/>
    <property type="project" value="UniProtKB-KW"/>
</dbReference>
<dbReference type="RefSeq" id="WP_085481655.1">
    <property type="nucleotide sequence ID" value="NZ_FXAT01000002.1"/>
</dbReference>
<dbReference type="CDD" id="cd03479">
    <property type="entry name" value="Rieske_RO_Alpha_PhDO_like"/>
    <property type="match status" value="1"/>
</dbReference>
<evidence type="ECO:0000259" key="7">
    <source>
        <dbReference type="PROSITE" id="PS51296"/>
    </source>
</evidence>
<evidence type="ECO:0000313" key="9">
    <source>
        <dbReference type="Proteomes" id="UP000193228"/>
    </source>
</evidence>
<evidence type="ECO:0000313" key="8">
    <source>
        <dbReference type="EMBL" id="SMG26462.1"/>
    </source>
</evidence>
<dbReference type="Gene3D" id="2.102.10.10">
    <property type="entry name" value="Rieske [2Fe-2S] iron-sulphur domain"/>
    <property type="match status" value="1"/>
</dbReference>
<dbReference type="GO" id="GO:0051213">
    <property type="term" value="F:dioxygenase activity"/>
    <property type="evidence" value="ECO:0007669"/>
    <property type="project" value="UniProtKB-KW"/>
</dbReference>
<keyword evidence="2" id="KW-0479">Metal-binding</keyword>
<dbReference type="PROSITE" id="PS51296">
    <property type="entry name" value="RIESKE"/>
    <property type="match status" value="1"/>
</dbReference>
<keyword evidence="3" id="KW-0560">Oxidoreductase</keyword>
<proteinExistence type="predicted"/>
<evidence type="ECO:0000256" key="5">
    <source>
        <dbReference type="ARBA" id="ARBA00023014"/>
    </source>
</evidence>
<name>A0A1X7JFK3_9BURK</name>
<dbReference type="EMBL" id="FXAT01000002">
    <property type="protein sequence ID" value="SMG26462.1"/>
    <property type="molecule type" value="Genomic_DNA"/>
</dbReference>
<dbReference type="InterPro" id="IPR017941">
    <property type="entry name" value="Rieske_2Fe-2S"/>
</dbReference>
<evidence type="ECO:0000256" key="2">
    <source>
        <dbReference type="ARBA" id="ARBA00022723"/>
    </source>
</evidence>
<dbReference type="CDD" id="cd08878">
    <property type="entry name" value="RHO_alpha_C_DMO-like"/>
    <property type="match status" value="1"/>
</dbReference>
<gene>
    <name evidence="8" type="ORF">SAMN06265784_102533</name>
</gene>
<keyword evidence="4" id="KW-0408">Iron</keyword>
<evidence type="ECO:0000256" key="4">
    <source>
        <dbReference type="ARBA" id="ARBA00023004"/>
    </source>
</evidence>
<dbReference type="OrthoDB" id="9790995at2"/>
<evidence type="ECO:0000256" key="6">
    <source>
        <dbReference type="SAM" id="MobiDB-lite"/>
    </source>
</evidence>
<evidence type="ECO:0000256" key="3">
    <source>
        <dbReference type="ARBA" id="ARBA00023002"/>
    </source>
</evidence>
<dbReference type="InterPro" id="IPR036922">
    <property type="entry name" value="Rieske_2Fe-2S_sf"/>
</dbReference>
<reference evidence="9" key="1">
    <citation type="submission" date="2017-04" db="EMBL/GenBank/DDBJ databases">
        <authorList>
            <person name="Varghese N."/>
            <person name="Submissions S."/>
        </authorList>
    </citation>
    <scope>NUCLEOTIDE SEQUENCE [LARGE SCALE GENOMIC DNA]</scope>
    <source>
        <strain evidence="9">LMG 29540</strain>
    </source>
</reference>
<dbReference type="Gene3D" id="3.90.380.10">
    <property type="entry name" value="Naphthalene 1,2-dioxygenase Alpha Subunit, Chain A, domain 1"/>
    <property type="match status" value="1"/>
</dbReference>
<sequence length="450" mass="51193">MTQKTILIKPYSAYERERQPAESIELTHVEKGSPMGEYLRRFWQPLALSAELGELPKAVRMFGEDLVLFRAKNGKPGLLEKHCSHRGTSLEFGICEDEGLRCCYHGWLFGVDGTILETPGDPPDSQLRFNVCHGAYPLHEYRGIIFGYFGPPDEKPEFPVFDTYGIDDDRLVPYCITYPCNWLQVHENVMDPAHGVFLHTRISFTQFAEAWGELPEMDFVPTPAGMIYVTTRRWKDKVWVRSNDIILPNLAQVGHIWEDGQEDKSFARVAITRWTTPIDNHTCRIIGWRHFHPDADPRGIADEAQCGVESVDFFGQNGERPYEDRQRMPGDFDAQVSQRPIAIHELENLTRCDRGVAMLRQLLRRESRKVAEGGKPSVSPLRTSGVTPTYAHDTVITAPPRDDDTAFIREVGKTITGIVVRGEHHEADDRDEQVRARIEDYAQSLASTTV</sequence>
<keyword evidence="1" id="KW-0001">2Fe-2S</keyword>
<accession>A0A1X7JFK3</accession>
<protein>
    <submittedName>
        <fullName evidence="8">Phenylpropionate dioxygenase, large terminal subunit</fullName>
    </submittedName>
</protein>
<keyword evidence="8" id="KW-0223">Dioxygenase</keyword>
<organism evidence="8 9">
    <name type="scientific">Paraburkholderia susongensis</name>
    <dbReference type="NCBI Taxonomy" id="1515439"/>
    <lineage>
        <taxon>Bacteria</taxon>
        <taxon>Pseudomonadati</taxon>
        <taxon>Pseudomonadota</taxon>
        <taxon>Betaproteobacteria</taxon>
        <taxon>Burkholderiales</taxon>
        <taxon>Burkholderiaceae</taxon>
        <taxon>Paraburkholderia</taxon>
    </lineage>
</organism>
<evidence type="ECO:0000256" key="1">
    <source>
        <dbReference type="ARBA" id="ARBA00022714"/>
    </source>
</evidence>
<keyword evidence="9" id="KW-1185">Reference proteome</keyword>
<dbReference type="STRING" id="1515439.SAMN06265784_102533"/>
<dbReference type="PANTHER" id="PTHR21266:SF59">
    <property type="entry name" value="BLR4922 PROTEIN"/>
    <property type="match status" value="1"/>
</dbReference>
<feature type="region of interest" description="Disordered" evidence="6">
    <location>
        <begin position="368"/>
        <end position="398"/>
    </location>
</feature>
<dbReference type="AlphaFoldDB" id="A0A1X7JFK3"/>
<dbReference type="PANTHER" id="PTHR21266">
    <property type="entry name" value="IRON-SULFUR DOMAIN CONTAINING PROTEIN"/>
    <property type="match status" value="1"/>
</dbReference>
<keyword evidence="5" id="KW-0411">Iron-sulfur</keyword>
<feature type="domain" description="Rieske" evidence="7">
    <location>
        <begin position="43"/>
        <end position="147"/>
    </location>
</feature>
<dbReference type="Pfam" id="PF00355">
    <property type="entry name" value="Rieske"/>
    <property type="match status" value="1"/>
</dbReference>
<dbReference type="InterPro" id="IPR050584">
    <property type="entry name" value="Cholesterol_7-desaturase"/>
</dbReference>
<dbReference type="Proteomes" id="UP000193228">
    <property type="component" value="Unassembled WGS sequence"/>
</dbReference>
<dbReference type="SUPFAM" id="SSF55961">
    <property type="entry name" value="Bet v1-like"/>
    <property type="match status" value="1"/>
</dbReference>
<dbReference type="GO" id="GO:0051537">
    <property type="term" value="F:2 iron, 2 sulfur cluster binding"/>
    <property type="evidence" value="ECO:0007669"/>
    <property type="project" value="UniProtKB-KW"/>
</dbReference>
<dbReference type="SUPFAM" id="SSF50022">
    <property type="entry name" value="ISP domain"/>
    <property type="match status" value="1"/>
</dbReference>